<dbReference type="NCBIfam" id="NF011660">
    <property type="entry name" value="PRK15080.1"/>
    <property type="match status" value="1"/>
</dbReference>
<name>A0AAF0I6P7_9ENTE</name>
<dbReference type="GO" id="GO:0140662">
    <property type="term" value="F:ATP-dependent protein folding chaperone"/>
    <property type="evidence" value="ECO:0007669"/>
    <property type="project" value="InterPro"/>
</dbReference>
<dbReference type="RefSeq" id="WP_275468313.1">
    <property type="nucleotide sequence ID" value="NZ_CP110232.1"/>
</dbReference>
<sequence>MDLNVSNQLLDEFAQLVKKNQAARKVSEGEKLKVGVDLGTSSIVLAVLDHEDNPIYGNFQYADVVRDGIVVNYIESVQILKKLKAQAEEVLGVELLSASGAIPPGTGENSQKIVANVIGDAGFIPQAIVDEPTAAAKFLHLDDGSVIDVGGGTTGISNFQDGQQLSVFDEPTGGFHMSLVLAGAKGITVDEAELLKREAPNEKEIFGVIRPVAEKMASISKQYVVAKEEDPVLLVGGATNFTDFIPTFTKVMKRPVVGPHFPQFVTPLGIAMYDQGELDE</sequence>
<evidence type="ECO:0000313" key="4">
    <source>
        <dbReference type="EMBL" id="WEG72511.1"/>
    </source>
</evidence>
<keyword evidence="2" id="KW-0067">ATP-binding</keyword>
<reference evidence="4" key="1">
    <citation type="submission" date="2022-10" db="EMBL/GenBank/DDBJ databases">
        <title>Vagococcus sp. isolated from poultry meat.</title>
        <authorList>
            <person name="Johansson P."/>
            <person name="Bjorkroth J."/>
        </authorList>
    </citation>
    <scope>NUCLEOTIDE SEQUENCE</scope>
    <source>
        <strain evidence="4">STAA11</strain>
    </source>
</reference>
<evidence type="ECO:0000256" key="2">
    <source>
        <dbReference type="ARBA" id="ARBA00022840"/>
    </source>
</evidence>
<dbReference type="PANTHER" id="PTHR32432">
    <property type="entry name" value="CELL DIVISION PROTEIN FTSA-RELATED"/>
    <property type="match status" value="1"/>
</dbReference>
<dbReference type="GO" id="GO:0005524">
    <property type="term" value="F:ATP binding"/>
    <property type="evidence" value="ECO:0007669"/>
    <property type="project" value="UniProtKB-KW"/>
</dbReference>
<gene>
    <name evidence="4" type="primary">eutJ</name>
    <name evidence="4" type="ORF">OL234_05855</name>
</gene>
<keyword evidence="3" id="KW-0143">Chaperone</keyword>
<dbReference type="InterPro" id="IPR013366">
    <property type="entry name" value="EutJ"/>
</dbReference>
<dbReference type="SUPFAM" id="SSF53067">
    <property type="entry name" value="Actin-like ATPase domain"/>
    <property type="match status" value="1"/>
</dbReference>
<dbReference type="KEGG" id="vie:OL234_05855"/>
<evidence type="ECO:0000256" key="1">
    <source>
        <dbReference type="ARBA" id="ARBA00022741"/>
    </source>
</evidence>
<accession>A0AAF0I6P7</accession>
<evidence type="ECO:0000313" key="5">
    <source>
        <dbReference type="Proteomes" id="UP001179647"/>
    </source>
</evidence>
<dbReference type="EMBL" id="CP110232">
    <property type="protein sequence ID" value="WEG72511.1"/>
    <property type="molecule type" value="Genomic_DNA"/>
</dbReference>
<proteinExistence type="predicted"/>
<dbReference type="Proteomes" id="UP001179647">
    <property type="component" value="Chromosome"/>
</dbReference>
<evidence type="ECO:0000256" key="3">
    <source>
        <dbReference type="ARBA" id="ARBA00023186"/>
    </source>
</evidence>
<dbReference type="Pfam" id="PF00012">
    <property type="entry name" value="HSP70"/>
    <property type="match status" value="1"/>
</dbReference>
<dbReference type="InterPro" id="IPR050696">
    <property type="entry name" value="FtsA/MreB"/>
</dbReference>
<dbReference type="InterPro" id="IPR013126">
    <property type="entry name" value="Hsp_70_fam"/>
</dbReference>
<dbReference type="Gene3D" id="3.30.420.40">
    <property type="match status" value="2"/>
</dbReference>
<protein>
    <submittedName>
        <fullName evidence="4">Ethanolamine utilization protein EutJ</fullName>
    </submittedName>
</protein>
<dbReference type="PANTHER" id="PTHR32432:SF3">
    <property type="entry name" value="ETHANOLAMINE UTILIZATION PROTEIN EUTJ"/>
    <property type="match status" value="1"/>
</dbReference>
<dbReference type="AlphaFoldDB" id="A0AAF0I6P7"/>
<keyword evidence="5" id="KW-1185">Reference proteome</keyword>
<organism evidence="4 5">
    <name type="scientific">Vagococcus intermedius</name>
    <dbReference type="NCBI Taxonomy" id="2991418"/>
    <lineage>
        <taxon>Bacteria</taxon>
        <taxon>Bacillati</taxon>
        <taxon>Bacillota</taxon>
        <taxon>Bacilli</taxon>
        <taxon>Lactobacillales</taxon>
        <taxon>Enterococcaceae</taxon>
        <taxon>Vagococcus</taxon>
    </lineage>
</organism>
<dbReference type="NCBIfam" id="TIGR02529">
    <property type="entry name" value="EutJ"/>
    <property type="match status" value="1"/>
</dbReference>
<keyword evidence="1" id="KW-0547">Nucleotide-binding</keyword>
<dbReference type="InterPro" id="IPR043129">
    <property type="entry name" value="ATPase_NBD"/>
</dbReference>